<dbReference type="Proteomes" id="UP000619536">
    <property type="component" value="Unassembled WGS sequence"/>
</dbReference>
<organism evidence="7 8">
    <name type="scientific">Galliscardovia ingluviei</name>
    <dbReference type="NCBI Taxonomy" id="1769422"/>
    <lineage>
        <taxon>Bacteria</taxon>
        <taxon>Bacillati</taxon>
        <taxon>Actinomycetota</taxon>
        <taxon>Actinomycetes</taxon>
        <taxon>Bifidobacteriales</taxon>
        <taxon>Bifidobacteriaceae</taxon>
        <taxon>Galliscardovia</taxon>
    </lineage>
</organism>
<comment type="similarity">
    <text evidence="1">Belongs to the peptidase S1C family.</text>
</comment>
<dbReference type="EMBL" id="BMDH01000004">
    <property type="protein sequence ID" value="GGI14967.1"/>
    <property type="molecule type" value="Genomic_DNA"/>
</dbReference>
<dbReference type="Pfam" id="PF13365">
    <property type="entry name" value="Trypsin_2"/>
    <property type="match status" value="1"/>
</dbReference>
<evidence type="ECO:0000256" key="2">
    <source>
        <dbReference type="ARBA" id="ARBA00022670"/>
    </source>
</evidence>
<keyword evidence="5" id="KW-0472">Membrane</keyword>
<evidence type="ECO:0000256" key="4">
    <source>
        <dbReference type="SAM" id="MobiDB-lite"/>
    </source>
</evidence>
<feature type="compositionally biased region" description="Low complexity" evidence="4">
    <location>
        <begin position="654"/>
        <end position="683"/>
    </location>
</feature>
<keyword evidence="3" id="KW-0378">Hydrolase</keyword>
<evidence type="ECO:0000256" key="3">
    <source>
        <dbReference type="ARBA" id="ARBA00022801"/>
    </source>
</evidence>
<feature type="region of interest" description="Disordered" evidence="4">
    <location>
        <begin position="636"/>
        <end position="696"/>
    </location>
</feature>
<dbReference type="Gene3D" id="2.40.10.10">
    <property type="entry name" value="Trypsin-like serine proteases"/>
    <property type="match status" value="2"/>
</dbReference>
<dbReference type="RefSeq" id="WP_188355528.1">
    <property type="nucleotide sequence ID" value="NZ_BMDH01000004.1"/>
</dbReference>
<keyword evidence="5" id="KW-1133">Transmembrane helix</keyword>
<comment type="caution">
    <text evidence="7">The sequence shown here is derived from an EMBL/GenBank/DDBJ whole genome shotgun (WGS) entry which is preliminary data.</text>
</comment>
<dbReference type="GO" id="GO:0004252">
    <property type="term" value="F:serine-type endopeptidase activity"/>
    <property type="evidence" value="ECO:0007669"/>
    <property type="project" value="InterPro"/>
</dbReference>
<feature type="transmembrane region" description="Helical" evidence="5">
    <location>
        <begin position="262"/>
        <end position="288"/>
    </location>
</feature>
<accession>A0A8J3AI80</accession>
<evidence type="ECO:0000313" key="8">
    <source>
        <dbReference type="Proteomes" id="UP000619536"/>
    </source>
</evidence>
<protein>
    <submittedName>
        <fullName evidence="7">Peptidase</fullName>
    </submittedName>
</protein>
<evidence type="ECO:0000313" key="7">
    <source>
        <dbReference type="EMBL" id="GGI14967.1"/>
    </source>
</evidence>
<feature type="compositionally biased region" description="Low complexity" evidence="4">
    <location>
        <begin position="219"/>
        <end position="259"/>
    </location>
</feature>
<keyword evidence="8" id="KW-1185">Reference proteome</keyword>
<dbReference type="PROSITE" id="PS50106">
    <property type="entry name" value="PDZ"/>
    <property type="match status" value="1"/>
</dbReference>
<evidence type="ECO:0000256" key="1">
    <source>
        <dbReference type="ARBA" id="ARBA00010541"/>
    </source>
</evidence>
<dbReference type="PRINTS" id="PR00834">
    <property type="entry name" value="PROTEASES2C"/>
</dbReference>
<feature type="compositionally biased region" description="Low complexity" evidence="4">
    <location>
        <begin position="51"/>
        <end position="71"/>
    </location>
</feature>
<dbReference type="Pfam" id="PF13180">
    <property type="entry name" value="PDZ_2"/>
    <property type="match status" value="1"/>
</dbReference>
<dbReference type="SUPFAM" id="SSF50494">
    <property type="entry name" value="Trypsin-like serine proteases"/>
    <property type="match status" value="1"/>
</dbReference>
<proteinExistence type="inferred from homology"/>
<dbReference type="PANTHER" id="PTHR43343:SF3">
    <property type="entry name" value="PROTEASE DO-LIKE 8, CHLOROPLASTIC"/>
    <property type="match status" value="1"/>
</dbReference>
<reference evidence="7" key="1">
    <citation type="journal article" date="2014" name="Int. J. Syst. Evol. Microbiol.">
        <title>Complete genome sequence of Corynebacterium casei LMG S-19264T (=DSM 44701T), isolated from a smear-ripened cheese.</title>
        <authorList>
            <consortium name="US DOE Joint Genome Institute (JGI-PGF)"/>
            <person name="Walter F."/>
            <person name="Albersmeier A."/>
            <person name="Kalinowski J."/>
            <person name="Ruckert C."/>
        </authorList>
    </citation>
    <scope>NUCLEOTIDE SEQUENCE</scope>
    <source>
        <strain evidence="7">CCM 8606</strain>
    </source>
</reference>
<dbReference type="InterPro" id="IPR036034">
    <property type="entry name" value="PDZ_sf"/>
</dbReference>
<keyword evidence="2" id="KW-0645">Protease</keyword>
<feature type="compositionally biased region" description="Polar residues" evidence="4">
    <location>
        <begin position="122"/>
        <end position="145"/>
    </location>
</feature>
<dbReference type="Gene3D" id="2.30.42.10">
    <property type="match status" value="1"/>
</dbReference>
<name>A0A8J3AI80_9BIFI</name>
<feature type="compositionally biased region" description="Polar residues" evidence="4">
    <location>
        <begin position="98"/>
        <end position="107"/>
    </location>
</feature>
<reference evidence="7" key="2">
    <citation type="submission" date="2020-09" db="EMBL/GenBank/DDBJ databases">
        <authorList>
            <person name="Sun Q."/>
            <person name="Sedlacek I."/>
        </authorList>
    </citation>
    <scope>NUCLEOTIDE SEQUENCE</scope>
    <source>
        <strain evidence="7">CCM 8606</strain>
    </source>
</reference>
<evidence type="ECO:0000256" key="5">
    <source>
        <dbReference type="SAM" id="Phobius"/>
    </source>
</evidence>
<evidence type="ECO:0000259" key="6">
    <source>
        <dbReference type="PROSITE" id="PS50106"/>
    </source>
</evidence>
<gene>
    <name evidence="7" type="primary">degP</name>
    <name evidence="7" type="ORF">GCM10007377_13560</name>
</gene>
<feature type="compositionally biased region" description="Low complexity" evidence="4">
    <location>
        <begin position="146"/>
        <end position="157"/>
    </location>
</feature>
<dbReference type="SUPFAM" id="SSF50156">
    <property type="entry name" value="PDZ domain-like"/>
    <property type="match status" value="1"/>
</dbReference>
<dbReference type="GO" id="GO:0006508">
    <property type="term" value="P:proteolysis"/>
    <property type="evidence" value="ECO:0007669"/>
    <property type="project" value="UniProtKB-KW"/>
</dbReference>
<feature type="compositionally biased region" description="Polar residues" evidence="4">
    <location>
        <begin position="10"/>
        <end position="46"/>
    </location>
</feature>
<dbReference type="InterPro" id="IPR001478">
    <property type="entry name" value="PDZ"/>
</dbReference>
<sequence>MAEEFEPKDAQQQVPQSDATNQTSESVNTSAEQASSEQDAPLQSTAEYADNTDNVNDTNVASAAYSSAAYSVDTQQSDTQQNTAQVDQQEATEPLATVENTQAQTAYTPAPEYGAYGATYDAESSASSDTQTQQYATPQFGQYATSQPSQPSQSNNQYGVGQYGNQYSTSQSPYASQYGQQYGQSQDANQQGQYASQQANQPYWGQQQYSYAGTSSDEAAANDPQAQAQTQQAQQTQQFTTTRTAPDGQPDGQQQRRQPNTIAVAVTTGIITVIVSVAMCLGLGMAAINNGWVQLHSTGSTSITSNTGGSGTAQAVSGQAPDWQQVAKNVSSSVVAIQTEVEQNGQSGIAKGSGAIISKDGDVVTNNHVVTGAKQIQVTLSNGQVYEAELVGTDVTTDLAVIKIKNAPSDLTPVTFADSDKLAVGENIMAIGNPLGYENTATTGIVSALNRPVTVMDEQNNQIVTNAVQIDAAINPGNSGGPTFNAAGQVIGINSSIATASSASSSSEAGSIGIGFAIPSNLVKRVATEIEKNGKVQHVALGVTVTSGSAEVDGATRTGAKITSSQSASNGVVEGSPAAKAGLKANDVIIGYNGKAVNSVASLLGYVRASSMGETVTLTVVRDGKSMDVQVTLDQAEEAVNGTNRQDNSSRRMQGNNDSNGSNGNNGDSQGNSNNGNSDNGSGKSLDPFDPFGFGW</sequence>
<dbReference type="InterPro" id="IPR001940">
    <property type="entry name" value="Peptidase_S1C"/>
</dbReference>
<feature type="compositionally biased region" description="Polar residues" evidence="4">
    <location>
        <begin position="72"/>
        <end position="91"/>
    </location>
</feature>
<dbReference type="InterPro" id="IPR043504">
    <property type="entry name" value="Peptidase_S1_PA_chymotrypsin"/>
</dbReference>
<dbReference type="InterPro" id="IPR009003">
    <property type="entry name" value="Peptidase_S1_PA"/>
</dbReference>
<feature type="domain" description="PDZ" evidence="6">
    <location>
        <begin position="527"/>
        <end position="624"/>
    </location>
</feature>
<feature type="region of interest" description="Disordered" evidence="4">
    <location>
        <begin position="214"/>
        <end position="259"/>
    </location>
</feature>
<feature type="compositionally biased region" description="Polar residues" evidence="4">
    <location>
        <begin position="641"/>
        <end position="653"/>
    </location>
</feature>
<dbReference type="SMART" id="SM00228">
    <property type="entry name" value="PDZ"/>
    <property type="match status" value="1"/>
</dbReference>
<dbReference type="AlphaFoldDB" id="A0A8J3AI80"/>
<keyword evidence="5" id="KW-0812">Transmembrane</keyword>
<dbReference type="InterPro" id="IPR051201">
    <property type="entry name" value="Chloro_Bact_Ser_Proteases"/>
</dbReference>
<dbReference type="PANTHER" id="PTHR43343">
    <property type="entry name" value="PEPTIDASE S12"/>
    <property type="match status" value="1"/>
</dbReference>
<feature type="compositionally biased region" description="Low complexity" evidence="4">
    <location>
        <begin position="170"/>
        <end position="198"/>
    </location>
</feature>
<feature type="region of interest" description="Disordered" evidence="4">
    <location>
        <begin position="1"/>
        <end position="198"/>
    </location>
</feature>